<accession>A0A7S3TD46</accession>
<dbReference type="AlphaFoldDB" id="A0A7S3TD46"/>
<gene>
    <name evidence="1" type="ORF">SACU0126_LOCUS24895</name>
</gene>
<sequence>MRVPQAYRLIAEDLGQPKHARLPLQPLEHLQLALVGRAHTGHHVDSTTVANYPMQHVEVSTLSSEDAGLRQPHRSLAPGREQPLEHLQFAPAGRVLPPLLTDRAACKRHFVQYVES</sequence>
<protein>
    <submittedName>
        <fullName evidence="1">Uncharacterized protein</fullName>
    </submittedName>
</protein>
<name>A0A7S3TD46_9SPIT</name>
<evidence type="ECO:0000313" key="1">
    <source>
        <dbReference type="EMBL" id="CAE0580900.1"/>
    </source>
</evidence>
<reference evidence="1" key="1">
    <citation type="submission" date="2021-01" db="EMBL/GenBank/DDBJ databases">
        <authorList>
            <person name="Corre E."/>
            <person name="Pelletier E."/>
            <person name="Niang G."/>
            <person name="Scheremetjew M."/>
            <person name="Finn R."/>
            <person name="Kale V."/>
            <person name="Holt S."/>
            <person name="Cochrane G."/>
            <person name="Meng A."/>
            <person name="Brown T."/>
            <person name="Cohen L."/>
        </authorList>
    </citation>
    <scope>NUCLEOTIDE SEQUENCE</scope>
    <source>
        <strain evidence="1">SPMC142</strain>
    </source>
</reference>
<proteinExistence type="predicted"/>
<organism evidence="1">
    <name type="scientific">Strombidinopsis acuminata</name>
    <dbReference type="NCBI Taxonomy" id="141414"/>
    <lineage>
        <taxon>Eukaryota</taxon>
        <taxon>Sar</taxon>
        <taxon>Alveolata</taxon>
        <taxon>Ciliophora</taxon>
        <taxon>Intramacronucleata</taxon>
        <taxon>Spirotrichea</taxon>
        <taxon>Choreotrichia</taxon>
        <taxon>Choreotrichida</taxon>
        <taxon>Strombidinopsidae</taxon>
        <taxon>Strombidinopsis</taxon>
    </lineage>
</organism>
<dbReference type="EMBL" id="HBIQ01077932">
    <property type="protein sequence ID" value="CAE0580900.1"/>
    <property type="molecule type" value="Transcribed_RNA"/>
</dbReference>